<feature type="transmembrane region" description="Helical" evidence="25">
    <location>
        <begin position="138"/>
        <end position="160"/>
    </location>
</feature>
<keyword evidence="28" id="KW-1185">Reference proteome</keyword>
<evidence type="ECO:0000256" key="2">
    <source>
        <dbReference type="ARBA" id="ARBA00008335"/>
    </source>
</evidence>
<comment type="function">
    <text evidence="23">Lysosomal dipeptide uniporter that selectively exports lysine, arginine or histidine-containing dipeptides with a net positive charge from the lysosome lumen into the cytosol. Could play a role in a specific type of protein O-glycosylation indirectly regulating macrophages migration and tissue invasion. Also essential for liver homeostasis.</text>
</comment>
<comment type="catalytic activity">
    <reaction evidence="8">
        <text>L-lysyl-L-alanine(out) = L-lysyl-L-alanine(in)</text>
        <dbReference type="Rhea" id="RHEA:79399"/>
        <dbReference type="ChEBI" id="CHEBI:229954"/>
    </reaction>
</comment>
<evidence type="ECO:0000256" key="3">
    <source>
        <dbReference type="ARBA" id="ARBA00022448"/>
    </source>
</evidence>
<evidence type="ECO:0000313" key="26">
    <source>
        <dbReference type="EMBL" id="CAI9944326.1"/>
    </source>
</evidence>
<keyword evidence="6 25" id="KW-0472">Membrane</keyword>
<evidence type="ECO:0000256" key="16">
    <source>
        <dbReference type="ARBA" id="ARBA00044900"/>
    </source>
</evidence>
<dbReference type="SUPFAM" id="SSF103473">
    <property type="entry name" value="MFS general substrate transporter"/>
    <property type="match status" value="1"/>
</dbReference>
<dbReference type="InterPro" id="IPR052187">
    <property type="entry name" value="MFSD1"/>
</dbReference>
<proteinExistence type="inferred from homology"/>
<dbReference type="EMBL" id="CATOUU010000722">
    <property type="protein sequence ID" value="CAI9944326.1"/>
    <property type="molecule type" value="Genomic_DNA"/>
</dbReference>
<evidence type="ECO:0000313" key="28">
    <source>
        <dbReference type="Proteomes" id="UP001642409"/>
    </source>
</evidence>
<accession>A0AA86PRG3</accession>
<keyword evidence="7" id="KW-0458">Lysosome</keyword>
<organism evidence="26">
    <name type="scientific">Hexamita inflata</name>
    <dbReference type="NCBI Taxonomy" id="28002"/>
    <lineage>
        <taxon>Eukaryota</taxon>
        <taxon>Metamonada</taxon>
        <taxon>Diplomonadida</taxon>
        <taxon>Hexamitidae</taxon>
        <taxon>Hexamitinae</taxon>
        <taxon>Hexamita</taxon>
    </lineage>
</organism>
<evidence type="ECO:0000256" key="6">
    <source>
        <dbReference type="ARBA" id="ARBA00023136"/>
    </source>
</evidence>
<comment type="catalytic activity">
    <reaction evidence="14">
        <text>L-aspartyl-L-lysine(out) = L-aspartyl-L-lysine(in)</text>
        <dbReference type="Rhea" id="RHEA:79411"/>
        <dbReference type="ChEBI" id="CHEBI:229953"/>
    </reaction>
</comment>
<comment type="catalytic activity">
    <reaction evidence="18">
        <text>L-histidyl-L-alpha-amino acid(out) = L-histidyl-L-alpha-amino acid(in)</text>
        <dbReference type="Rhea" id="RHEA:79379"/>
        <dbReference type="ChEBI" id="CHEBI:229964"/>
    </reaction>
</comment>
<comment type="caution">
    <text evidence="26">The sequence shown here is derived from an EMBL/GenBank/DDBJ whole genome shotgun (WGS) entry which is preliminary data.</text>
</comment>
<keyword evidence="5 25" id="KW-1133">Transmembrane helix</keyword>
<comment type="subunit">
    <text evidence="24">Homodimer. Interacts with lysosomal protein GLMP (via lumenal domain); the interaction starts while both proteins are still in the endoplasmic reticulum and is required for stabilization of MFSD1 in lysosomes but has no direct effect on its targeting to lysosomes or transporter activity.</text>
</comment>
<evidence type="ECO:0000256" key="5">
    <source>
        <dbReference type="ARBA" id="ARBA00022989"/>
    </source>
</evidence>
<feature type="transmembrane region" description="Helical" evidence="25">
    <location>
        <begin position="47"/>
        <end position="70"/>
    </location>
</feature>
<evidence type="ECO:0000256" key="13">
    <source>
        <dbReference type="ARBA" id="ARBA00044893"/>
    </source>
</evidence>
<evidence type="ECO:0000256" key="19">
    <source>
        <dbReference type="ARBA" id="ARBA00044919"/>
    </source>
</evidence>
<dbReference type="AlphaFoldDB" id="A0AA86PRG3"/>
<evidence type="ECO:0000256" key="11">
    <source>
        <dbReference type="ARBA" id="ARBA00044884"/>
    </source>
</evidence>
<evidence type="ECO:0000256" key="15">
    <source>
        <dbReference type="ARBA" id="ARBA00044899"/>
    </source>
</evidence>
<dbReference type="InterPro" id="IPR036259">
    <property type="entry name" value="MFS_trans_sf"/>
</dbReference>
<comment type="catalytic activity">
    <reaction evidence="17">
        <text>L-arginyl-glycine(out) = L-arginyl-glycine(in)</text>
        <dbReference type="Rhea" id="RHEA:79391"/>
        <dbReference type="ChEBI" id="CHEBI:229955"/>
    </reaction>
</comment>
<evidence type="ECO:0000256" key="20">
    <source>
        <dbReference type="ARBA" id="ARBA00044924"/>
    </source>
</evidence>
<evidence type="ECO:0000256" key="23">
    <source>
        <dbReference type="ARBA" id="ARBA00045709"/>
    </source>
</evidence>
<evidence type="ECO:0000256" key="18">
    <source>
        <dbReference type="ARBA" id="ARBA00044912"/>
    </source>
</evidence>
<feature type="transmembrane region" description="Helical" evidence="25">
    <location>
        <begin position="305"/>
        <end position="323"/>
    </location>
</feature>
<comment type="catalytic activity">
    <reaction evidence="12">
        <text>L-lysyl-L-alpha-amino acid(out) = L-lysyl-L-alpha-amino acid(in)</text>
        <dbReference type="Rhea" id="RHEA:79387"/>
        <dbReference type="ChEBI" id="CHEBI:229965"/>
    </reaction>
</comment>
<comment type="catalytic activity">
    <reaction evidence="19">
        <text>L-alanyl-L-lysine(out) = L-alanyl-L-lysine(in)</text>
        <dbReference type="Rhea" id="RHEA:79415"/>
        <dbReference type="ChEBI" id="CHEBI:192470"/>
    </reaction>
</comment>
<evidence type="ECO:0000256" key="10">
    <source>
        <dbReference type="ARBA" id="ARBA00044881"/>
    </source>
</evidence>
<dbReference type="Gene3D" id="1.20.1250.20">
    <property type="entry name" value="MFS general substrate transporter like domains"/>
    <property type="match status" value="1"/>
</dbReference>
<dbReference type="PANTHER" id="PTHR23512:SF3">
    <property type="entry name" value="MAJOR FACILITATOR SUPERFAMILY DOMAIN-CONTAINING PROTEIN 1"/>
    <property type="match status" value="1"/>
</dbReference>
<protein>
    <recommendedName>
        <fullName evidence="21">Lysosomal dipeptide transporter MFSD1</fullName>
    </recommendedName>
    <alternativeName>
        <fullName evidence="22">Major facilitator superfamily domain-containing protein 1</fullName>
    </alternativeName>
</protein>
<dbReference type="InterPro" id="IPR011701">
    <property type="entry name" value="MFS"/>
</dbReference>
<feature type="transmembrane region" description="Helical" evidence="25">
    <location>
        <begin position="7"/>
        <end position="27"/>
    </location>
</feature>
<evidence type="ECO:0000256" key="4">
    <source>
        <dbReference type="ARBA" id="ARBA00022692"/>
    </source>
</evidence>
<evidence type="ECO:0000313" key="27">
    <source>
        <dbReference type="EMBL" id="CAL6042739.1"/>
    </source>
</evidence>
<evidence type="ECO:0000256" key="1">
    <source>
        <dbReference type="ARBA" id="ARBA00004155"/>
    </source>
</evidence>
<comment type="catalytic activity">
    <reaction evidence="16">
        <text>L-lysyl-L-lysine(out) = L-lysyl-L-lysine(in)</text>
        <dbReference type="Rhea" id="RHEA:79403"/>
        <dbReference type="ChEBI" id="CHEBI:229956"/>
    </reaction>
</comment>
<comment type="subcellular location">
    <subcellularLocation>
        <location evidence="1">Lysosome membrane</location>
        <topology evidence="1">Multi-pass membrane protein</topology>
    </subcellularLocation>
</comment>
<keyword evidence="3" id="KW-0813">Transport</keyword>
<comment type="catalytic activity">
    <reaction evidence="10">
        <text>L-alpha-aminoacyl-L-arginine(out) = L-alpha-aminoacyl-L-arginine(in)</text>
        <dbReference type="Rhea" id="RHEA:79367"/>
        <dbReference type="ChEBI" id="CHEBI:229968"/>
    </reaction>
</comment>
<comment type="catalytic activity">
    <reaction evidence="9">
        <text>L-histidyl-glycine(out) = L-histidyl-glycine(in)</text>
        <dbReference type="Rhea" id="RHEA:79395"/>
        <dbReference type="ChEBI" id="CHEBI:229957"/>
    </reaction>
</comment>
<dbReference type="Proteomes" id="UP001642409">
    <property type="component" value="Unassembled WGS sequence"/>
</dbReference>
<gene>
    <name evidence="26" type="ORF">HINF_LOCUS31971</name>
    <name evidence="27" type="ORF">HINF_LOCUS39739</name>
</gene>
<evidence type="ECO:0000256" key="25">
    <source>
        <dbReference type="SAM" id="Phobius"/>
    </source>
</evidence>
<comment type="catalytic activity">
    <reaction evidence="20">
        <text>L-lysyl-glycine(out) = L-lysyl-glycine(in)</text>
        <dbReference type="Rhea" id="RHEA:79407"/>
        <dbReference type="ChEBI" id="CHEBI:191202"/>
    </reaction>
</comment>
<feature type="transmembrane region" description="Helical" evidence="25">
    <location>
        <begin position="362"/>
        <end position="385"/>
    </location>
</feature>
<dbReference type="Pfam" id="PF07690">
    <property type="entry name" value="MFS_1"/>
    <property type="match status" value="1"/>
</dbReference>
<evidence type="ECO:0000256" key="22">
    <source>
        <dbReference type="ARBA" id="ARBA00045018"/>
    </source>
</evidence>
<evidence type="ECO:0000256" key="12">
    <source>
        <dbReference type="ARBA" id="ARBA00044891"/>
    </source>
</evidence>
<feature type="transmembrane region" description="Helical" evidence="25">
    <location>
        <begin position="279"/>
        <end position="299"/>
    </location>
</feature>
<comment type="catalytic activity">
    <reaction evidence="15">
        <text>L-arginyl-L-alpha-amino acid(out) = L-arginyl-L-alpha-amino acid(in)</text>
        <dbReference type="Rhea" id="RHEA:79371"/>
        <dbReference type="ChEBI" id="CHEBI:84315"/>
    </reaction>
</comment>
<dbReference type="EMBL" id="CAXDID020000154">
    <property type="protein sequence ID" value="CAL6042739.1"/>
    <property type="molecule type" value="Genomic_DNA"/>
</dbReference>
<feature type="transmembrane region" description="Helical" evidence="25">
    <location>
        <begin position="330"/>
        <end position="350"/>
    </location>
</feature>
<sequence length="421" mass="46617">MKKELPLYQQIIHIIILSLMLTPNLMFNASVNALSSQLQAMFQNPNFNNLCYTTTAVPAIFSLIIVAFIIDTVGTKVVMPILQLINLTATVIAIYAVKNGSLTLFLVARGIFGLGGETTYTGQSKIFVMLLSKQMQPIAYTLAMAAQVAGDLLAVSLLPLKGSIQNSYYLILSLQVIGTLCVIFYSFYVDKYQILTQTITKAQIIISNETAEEQNINQAKHIIKQKLISTWVQIKALTRWYWCMAICRILSTAVYKVYDSRSVISLSSIFSYQTSEVKQYIVYQNGLATGLLVLLAFVQYKLNKIQYVAFLGQACLIASMFIFALGKQRYCCLVICLINGIGLGFSISTTNSMIVSLAGQGLGASAVGFVYSFRFVLISILTPIAQKIAMIEPRNNGWMYVALHIVSMLCLILTIVMKLGF</sequence>
<comment type="similarity">
    <text evidence="2">Belongs to the major facilitator superfamily.</text>
</comment>
<evidence type="ECO:0000256" key="24">
    <source>
        <dbReference type="ARBA" id="ARBA00046376"/>
    </source>
</evidence>
<dbReference type="GO" id="GO:0022857">
    <property type="term" value="F:transmembrane transporter activity"/>
    <property type="evidence" value="ECO:0007669"/>
    <property type="project" value="InterPro"/>
</dbReference>
<comment type="catalytic activity">
    <reaction evidence="13">
        <text>L-alpha-aminoacyl-L-lysine(out) = L-alpha-aminoacyl-L-lysine(in)</text>
        <dbReference type="Rhea" id="RHEA:79383"/>
        <dbReference type="ChEBI" id="CHEBI:229966"/>
    </reaction>
</comment>
<name>A0AA86PRG3_9EUKA</name>
<evidence type="ECO:0000256" key="9">
    <source>
        <dbReference type="ARBA" id="ARBA00044878"/>
    </source>
</evidence>
<evidence type="ECO:0000256" key="7">
    <source>
        <dbReference type="ARBA" id="ARBA00023228"/>
    </source>
</evidence>
<comment type="catalytic activity">
    <reaction evidence="11">
        <text>L-alpha-aminoacyl-L-histidine(out) = L-alpha-aminoacyl-L-histidine(in)</text>
        <dbReference type="Rhea" id="RHEA:79375"/>
        <dbReference type="ChEBI" id="CHEBI:229967"/>
    </reaction>
</comment>
<dbReference type="PANTHER" id="PTHR23512">
    <property type="entry name" value="MAJOR FACILITATOR SUPERFAMILY DOMAIN-CONTAINING PROTEIN 1"/>
    <property type="match status" value="1"/>
</dbReference>
<dbReference type="GO" id="GO:0005765">
    <property type="term" value="C:lysosomal membrane"/>
    <property type="evidence" value="ECO:0007669"/>
    <property type="project" value="UniProtKB-SubCell"/>
</dbReference>
<evidence type="ECO:0000256" key="21">
    <source>
        <dbReference type="ARBA" id="ARBA00044985"/>
    </source>
</evidence>
<reference evidence="27 28" key="2">
    <citation type="submission" date="2024-07" db="EMBL/GenBank/DDBJ databases">
        <authorList>
            <person name="Akdeniz Z."/>
        </authorList>
    </citation>
    <scope>NUCLEOTIDE SEQUENCE [LARGE SCALE GENOMIC DNA]</scope>
</reference>
<keyword evidence="4 25" id="KW-0812">Transmembrane</keyword>
<feature type="transmembrane region" description="Helical" evidence="25">
    <location>
        <begin position="167"/>
        <end position="188"/>
    </location>
</feature>
<evidence type="ECO:0000256" key="17">
    <source>
        <dbReference type="ARBA" id="ARBA00044903"/>
    </source>
</evidence>
<reference evidence="26" key="1">
    <citation type="submission" date="2023-06" db="EMBL/GenBank/DDBJ databases">
        <authorList>
            <person name="Kurt Z."/>
        </authorList>
    </citation>
    <scope>NUCLEOTIDE SEQUENCE</scope>
</reference>
<feature type="transmembrane region" description="Helical" evidence="25">
    <location>
        <begin position="397"/>
        <end position="417"/>
    </location>
</feature>
<evidence type="ECO:0000256" key="14">
    <source>
        <dbReference type="ARBA" id="ARBA00044898"/>
    </source>
</evidence>
<evidence type="ECO:0000256" key="8">
    <source>
        <dbReference type="ARBA" id="ARBA00044876"/>
    </source>
</evidence>
<feature type="transmembrane region" description="Helical" evidence="25">
    <location>
        <begin position="77"/>
        <end position="97"/>
    </location>
</feature>